<dbReference type="Gene3D" id="2.60.40.680">
    <property type="match status" value="1"/>
</dbReference>
<dbReference type="Gene3D" id="3.40.50.200">
    <property type="entry name" value="Peptidase S8/S53 domain"/>
    <property type="match status" value="1"/>
</dbReference>
<dbReference type="InterPro" id="IPR016134">
    <property type="entry name" value="Dockerin_dom"/>
</dbReference>
<comment type="similarity">
    <text evidence="1 9 10">Belongs to the peptidase S8 family.</text>
</comment>
<accession>A0A4R2P7K5</accession>
<dbReference type="Pfam" id="PF02225">
    <property type="entry name" value="PA"/>
    <property type="match status" value="1"/>
</dbReference>
<sequence>MRKRKWSKLLIVVLSLILLLFSATPSQSSSAKESQLKGIKNADQILKSLTDKQRRALNELKAGPGFTIDPNIDITSPKKIKVIVQFEQKPAKVDVLSKAAKGKKMGLSAAKAKVEDSHKTFKSHLQKLKSKRSKDNNLKDAKITREYRHAINGVAMELQANAVRDLLQTGVVARVWKDDTVKLDPPKVKKEKQIQSRMVDSERQIGVDKLHDEGITGKGIKVGVIDTGIDYNHPDLTGAYAGYRSKDGQDPKKVDPNSVKGWDFVDNDADPMETTYKDWKATDYPEIYPGTSETYYTEHGTHVSGIIAGQKAADLDYAVQGVAPDADVYGYRVLGPYGSGAMSNVIAGIDKAVKDGMDVINLSLGDTQNDPLTPTSVALNNAMLSGVVAVVAAGNAGPKDGTLGSPGTAALPISVGASDVSITIPTYTGTAGDETFGAMKLLAKNFTDQLKELKGKTLPVADIGQGTADDVKGKDLKGKIALIERGSNPLAEKVQNAAKAGAEAAILYNNEKGDIPYYLGEGTGFTATFTMSKADGERLKALVDKGDASFTFGEQGNVETEGDHLADFSSRGPVAKNWDIKPDVVAPGVAIFSTLPEYINAPQDGDQYDTAYGRLSGTSMATPHVAGVAALMLQAHSNDNPFDVKTALMNTADDLNGNYSVYEVGAGRVDAYEAVHANGSATVIDQTKNEDENGQIVNIEEKTGSIAFGSEYFPDSDKPIEDKRKVVVKNNGKQAKIYNITAEFTKANDNIKDAKKNGVEMQMPESINVAAGKSKDIESAIHIPASAEKGWYEGYIHIANKNDEKEAYQIPFAIRVTEKGIGYINLARPAITNDMTNYHQYMVPFTGFSFQLNSPMKTIDVIVTDGKTGKALGFVGTMNAENMIPGVEYYNIRGFMGIVYPFTGDPDKPIADDPVKLPEGDYNLVATAHDESGADYTNSNVAVVDNTPPKMTFKDYKPGVYELDESMYTDEDGHHAAWVHTNVYDSTIDLLNSRGLKYDQSENTVIYYQNSPFPTGFLPVQANGDMKFGVEPKEVEDGPLQLALLPFDMATAGNPAGRPMYTFVKKGTAYAKSTYNKDSIKLGDEITLTLSLNNVKKLTSGNLDIEYPKDQYKFRDVKVNKAFKEYAEENGLNVKLKKPTIKEGDWSNTVNVGASLEGDEVKGFDGSAAFLDVTFKLTDDQYYHGFTQLSLNKLSYNKAGSSETSTIPVFGSDWFKIISKHSKVQGFIFPEAFMQDSGELDYDTDFTKIGAKVYAKAPNGKVYDGTIDDNGHFVIQGLPVAKNEYKIIFEVPGHLKRIESVKLSKEQDGELAGIYYYMPPNHYNYAGDINQDKMIDIKDVMRVVAHYGKKNKKADINQDGIVNETDIRYIEKNFLKVGPDAGKNAKPQAKLGKKGLNDFLEALGLEPNN</sequence>
<dbReference type="CDD" id="cd07474">
    <property type="entry name" value="Peptidases_S8_subtilisin_Vpr-like"/>
    <property type="match status" value="1"/>
</dbReference>
<dbReference type="SUPFAM" id="SSF52743">
    <property type="entry name" value="Subtilisin-like"/>
    <property type="match status" value="1"/>
</dbReference>
<keyword evidence="6 9" id="KW-0378">Hydrolase</keyword>
<keyword evidence="3" id="KW-0964">Secreted</keyword>
<keyword evidence="2" id="KW-0134">Cell wall</keyword>
<dbReference type="PROSITE" id="PS51766">
    <property type="entry name" value="DOCKERIN"/>
    <property type="match status" value="1"/>
</dbReference>
<dbReference type="PROSITE" id="PS00137">
    <property type="entry name" value="SUBTILASE_HIS"/>
    <property type="match status" value="1"/>
</dbReference>
<dbReference type="InterPro" id="IPR015500">
    <property type="entry name" value="Peptidase_S8_subtilisin-rel"/>
</dbReference>
<dbReference type="Gene3D" id="3.50.30.30">
    <property type="match status" value="1"/>
</dbReference>
<dbReference type="InterPro" id="IPR034213">
    <property type="entry name" value="S8_Vpr-like"/>
</dbReference>
<protein>
    <submittedName>
        <fullName evidence="13">Peptidase Vpr</fullName>
    </submittedName>
</protein>
<dbReference type="EMBL" id="SLXK01000004">
    <property type="protein sequence ID" value="TCP30929.1"/>
    <property type="molecule type" value="Genomic_DNA"/>
</dbReference>
<dbReference type="Pfam" id="PF06280">
    <property type="entry name" value="fn3_5"/>
    <property type="match status" value="1"/>
</dbReference>
<keyword evidence="7 9" id="KW-0720">Serine protease</keyword>
<dbReference type="PANTHER" id="PTHR43806">
    <property type="entry name" value="PEPTIDASE S8"/>
    <property type="match status" value="1"/>
</dbReference>
<feature type="active site" description="Charge relay system" evidence="8 9">
    <location>
        <position position="619"/>
    </location>
</feature>
<evidence type="ECO:0000313" key="13">
    <source>
        <dbReference type="EMBL" id="TCP30929.1"/>
    </source>
</evidence>
<dbReference type="PRINTS" id="PR00723">
    <property type="entry name" value="SUBTILISIN"/>
</dbReference>
<feature type="active site" description="Charge relay system" evidence="8 9">
    <location>
        <position position="226"/>
    </location>
</feature>
<dbReference type="Pfam" id="PF05922">
    <property type="entry name" value="Inhibitor_I9"/>
    <property type="match status" value="1"/>
</dbReference>
<dbReference type="SUPFAM" id="SSF49384">
    <property type="entry name" value="Carbohydrate-binding domain"/>
    <property type="match status" value="1"/>
</dbReference>
<evidence type="ECO:0000256" key="10">
    <source>
        <dbReference type="RuleBase" id="RU003355"/>
    </source>
</evidence>
<evidence type="ECO:0000256" key="2">
    <source>
        <dbReference type="ARBA" id="ARBA00022512"/>
    </source>
</evidence>
<dbReference type="CDD" id="cd02133">
    <property type="entry name" value="PA_C5a_like"/>
    <property type="match status" value="1"/>
</dbReference>
<feature type="signal peptide" evidence="11">
    <location>
        <begin position="1"/>
        <end position="31"/>
    </location>
</feature>
<dbReference type="GO" id="GO:0006508">
    <property type="term" value="P:proteolysis"/>
    <property type="evidence" value="ECO:0007669"/>
    <property type="project" value="UniProtKB-KW"/>
</dbReference>
<gene>
    <name evidence="13" type="ORF">EV207_104108</name>
</gene>
<dbReference type="RefSeq" id="WP_132744224.1">
    <property type="nucleotide sequence ID" value="NZ_SLXK01000004.1"/>
</dbReference>
<dbReference type="InterPro" id="IPR022398">
    <property type="entry name" value="Peptidase_S8_His-AS"/>
</dbReference>
<dbReference type="SUPFAM" id="SSF52025">
    <property type="entry name" value="PA domain"/>
    <property type="match status" value="1"/>
</dbReference>
<dbReference type="Pfam" id="PF00082">
    <property type="entry name" value="Peptidase_S8"/>
    <property type="match status" value="1"/>
</dbReference>
<dbReference type="GO" id="GO:0000272">
    <property type="term" value="P:polysaccharide catabolic process"/>
    <property type="evidence" value="ECO:0007669"/>
    <property type="project" value="InterPro"/>
</dbReference>
<dbReference type="GO" id="GO:0004252">
    <property type="term" value="F:serine-type endopeptidase activity"/>
    <property type="evidence" value="ECO:0007669"/>
    <property type="project" value="UniProtKB-UniRule"/>
</dbReference>
<evidence type="ECO:0000256" key="5">
    <source>
        <dbReference type="ARBA" id="ARBA00022729"/>
    </source>
</evidence>
<name>A0A4R2P7K5_9BACL</name>
<dbReference type="InterPro" id="IPR010259">
    <property type="entry name" value="S8pro/Inhibitor_I9"/>
</dbReference>
<keyword evidence="5 11" id="KW-0732">Signal</keyword>
<dbReference type="InterPro" id="IPR000209">
    <property type="entry name" value="Peptidase_S8/S53_dom"/>
</dbReference>
<reference evidence="13 14" key="1">
    <citation type="submission" date="2019-03" db="EMBL/GenBank/DDBJ databases">
        <title>Genomic Encyclopedia of Type Strains, Phase IV (KMG-IV): sequencing the most valuable type-strain genomes for metagenomic binning, comparative biology and taxonomic classification.</title>
        <authorList>
            <person name="Goeker M."/>
        </authorList>
    </citation>
    <scope>NUCLEOTIDE SEQUENCE [LARGE SCALE GENOMIC DNA]</scope>
    <source>
        <strain evidence="13 14">DSM 19377</strain>
    </source>
</reference>
<dbReference type="InterPro" id="IPR050131">
    <property type="entry name" value="Peptidase_S8_subtilisin-like"/>
</dbReference>
<feature type="chain" id="PRO_5021026112" evidence="11">
    <location>
        <begin position="32"/>
        <end position="1409"/>
    </location>
</feature>
<dbReference type="InterPro" id="IPR010435">
    <property type="entry name" value="C5a/SBT2-like_Fn3"/>
</dbReference>
<dbReference type="Pfam" id="PF00404">
    <property type="entry name" value="Dockerin_1"/>
    <property type="match status" value="1"/>
</dbReference>
<dbReference type="InterPro" id="IPR046450">
    <property type="entry name" value="PA_dom_sf"/>
</dbReference>
<evidence type="ECO:0000256" key="11">
    <source>
        <dbReference type="SAM" id="SignalP"/>
    </source>
</evidence>
<comment type="caution">
    <text evidence="13">The sequence shown here is derived from an EMBL/GenBank/DDBJ whole genome shotgun (WGS) entry which is preliminary data.</text>
</comment>
<evidence type="ECO:0000256" key="8">
    <source>
        <dbReference type="PIRSR" id="PIRSR615500-1"/>
    </source>
</evidence>
<dbReference type="InterPro" id="IPR018247">
    <property type="entry name" value="EF_Hand_1_Ca_BS"/>
</dbReference>
<evidence type="ECO:0000313" key="14">
    <source>
        <dbReference type="Proteomes" id="UP000295416"/>
    </source>
</evidence>
<dbReference type="PROSITE" id="PS00018">
    <property type="entry name" value="EF_HAND_1"/>
    <property type="match status" value="1"/>
</dbReference>
<dbReference type="InterPro" id="IPR036439">
    <property type="entry name" value="Dockerin_dom_sf"/>
</dbReference>
<dbReference type="Proteomes" id="UP000295416">
    <property type="component" value="Unassembled WGS sequence"/>
</dbReference>
<dbReference type="InterPro" id="IPR036852">
    <property type="entry name" value="Peptidase_S8/S53_dom_sf"/>
</dbReference>
<feature type="domain" description="Dockerin" evidence="12">
    <location>
        <begin position="1322"/>
        <end position="1380"/>
    </location>
</feature>
<evidence type="ECO:0000256" key="6">
    <source>
        <dbReference type="ARBA" id="ARBA00022801"/>
    </source>
</evidence>
<dbReference type="OrthoDB" id="9798386at2"/>
<dbReference type="GO" id="GO:0004553">
    <property type="term" value="F:hydrolase activity, hydrolyzing O-glycosyl compounds"/>
    <property type="evidence" value="ECO:0007669"/>
    <property type="project" value="InterPro"/>
</dbReference>
<keyword evidence="14" id="KW-1185">Reference proteome</keyword>
<dbReference type="CDD" id="cd08547">
    <property type="entry name" value="Type_II_cohesin"/>
    <property type="match status" value="1"/>
</dbReference>
<dbReference type="GO" id="GO:0030246">
    <property type="term" value="F:carbohydrate binding"/>
    <property type="evidence" value="ECO:0007669"/>
    <property type="project" value="InterPro"/>
</dbReference>
<dbReference type="InterPro" id="IPR002105">
    <property type="entry name" value="Dockerin_1_rpt"/>
</dbReference>
<dbReference type="Gene3D" id="2.60.40.1710">
    <property type="entry name" value="Subtilisin-like superfamily"/>
    <property type="match status" value="1"/>
</dbReference>
<evidence type="ECO:0000256" key="7">
    <source>
        <dbReference type="ARBA" id="ARBA00022825"/>
    </source>
</evidence>
<evidence type="ECO:0000256" key="1">
    <source>
        <dbReference type="ARBA" id="ARBA00011073"/>
    </source>
</evidence>
<evidence type="ECO:0000256" key="4">
    <source>
        <dbReference type="ARBA" id="ARBA00022670"/>
    </source>
</evidence>
<dbReference type="InterPro" id="IPR003137">
    <property type="entry name" value="PA_domain"/>
</dbReference>
<evidence type="ECO:0000256" key="9">
    <source>
        <dbReference type="PROSITE-ProRule" id="PRU01240"/>
    </source>
</evidence>
<dbReference type="PANTHER" id="PTHR43806:SF65">
    <property type="entry name" value="SERINE PROTEASE APRX"/>
    <property type="match status" value="1"/>
</dbReference>
<dbReference type="PROSITE" id="PS00136">
    <property type="entry name" value="SUBTILASE_ASP"/>
    <property type="match status" value="1"/>
</dbReference>
<dbReference type="PROSITE" id="PS51892">
    <property type="entry name" value="SUBTILASE"/>
    <property type="match status" value="1"/>
</dbReference>
<dbReference type="InterPro" id="IPR023828">
    <property type="entry name" value="Peptidase_S8_Ser-AS"/>
</dbReference>
<dbReference type="PROSITE" id="PS00138">
    <property type="entry name" value="SUBTILASE_SER"/>
    <property type="match status" value="1"/>
</dbReference>
<evidence type="ECO:0000259" key="12">
    <source>
        <dbReference type="PROSITE" id="PS51766"/>
    </source>
</evidence>
<keyword evidence="4 9" id="KW-0645">Protease</keyword>
<dbReference type="CDD" id="cd14254">
    <property type="entry name" value="Dockerin_II"/>
    <property type="match status" value="1"/>
</dbReference>
<dbReference type="InterPro" id="IPR023827">
    <property type="entry name" value="Peptidase_S8_Asp-AS"/>
</dbReference>
<dbReference type="GO" id="GO:0016020">
    <property type="term" value="C:membrane"/>
    <property type="evidence" value="ECO:0007669"/>
    <property type="project" value="InterPro"/>
</dbReference>
<evidence type="ECO:0000256" key="3">
    <source>
        <dbReference type="ARBA" id="ARBA00022525"/>
    </source>
</evidence>
<dbReference type="Gene3D" id="2.60.40.4130">
    <property type="match status" value="1"/>
</dbReference>
<organism evidence="13 14">
    <name type="scientific">Scopulibacillus darangshiensis</name>
    <dbReference type="NCBI Taxonomy" id="442528"/>
    <lineage>
        <taxon>Bacteria</taxon>
        <taxon>Bacillati</taxon>
        <taxon>Bacillota</taxon>
        <taxon>Bacilli</taxon>
        <taxon>Bacillales</taxon>
        <taxon>Sporolactobacillaceae</taxon>
        <taxon>Scopulibacillus</taxon>
    </lineage>
</organism>
<proteinExistence type="inferred from homology"/>
<dbReference type="InterPro" id="IPR008965">
    <property type="entry name" value="CBM2/CBM3_carb-bd_dom_sf"/>
</dbReference>
<dbReference type="SUPFAM" id="SSF63446">
    <property type="entry name" value="Type I dockerin domain"/>
    <property type="match status" value="1"/>
</dbReference>
<feature type="active site" description="Charge relay system" evidence="8 9">
    <location>
        <position position="299"/>
    </location>
</feature>